<proteinExistence type="predicted"/>
<protein>
    <submittedName>
        <fullName evidence="2">Uncharacterized protein</fullName>
    </submittedName>
</protein>
<feature type="compositionally biased region" description="Basic residues" evidence="1">
    <location>
        <begin position="126"/>
        <end position="151"/>
    </location>
</feature>
<dbReference type="Proteomes" id="UP000249341">
    <property type="component" value="Unassembled WGS sequence"/>
</dbReference>
<sequence>MRRPPTATPVNLERFPPRGGAESLKIHGGCHHGHLGYQPQHYCHSSRPPRHSRAVPEPPLSCSCATCRPGPSPHPPASCGRISTRAVGAYAEVPYAPTAPAQSPRASRSGERAGVTGPRVRPNPRGTRRHARPERSHTQRHRPGRSGHTQHHCAISSLPGPRQETTQALGGASSSLPTPLCVPSTRPASRPPTCLSTHLLARPTDPQTCRPACTCRRAGPADRSTYLPLPTSWPGRPTYLPCRPVRPLRK</sequence>
<feature type="region of interest" description="Disordered" evidence="1">
    <location>
        <begin position="1"/>
        <end position="60"/>
    </location>
</feature>
<comment type="caution">
    <text evidence="2">The sequence shown here is derived from an EMBL/GenBank/DDBJ whole genome shotgun (WGS) entry which is preliminary data.</text>
</comment>
<dbReference type="AlphaFoldDB" id="A0A327ZFS1"/>
<feature type="compositionally biased region" description="Polar residues" evidence="1">
    <location>
        <begin position="163"/>
        <end position="177"/>
    </location>
</feature>
<evidence type="ECO:0000313" key="3">
    <source>
        <dbReference type="Proteomes" id="UP000249341"/>
    </source>
</evidence>
<evidence type="ECO:0000256" key="1">
    <source>
        <dbReference type="SAM" id="MobiDB-lite"/>
    </source>
</evidence>
<keyword evidence="3" id="KW-1185">Reference proteome</keyword>
<evidence type="ECO:0000313" key="2">
    <source>
        <dbReference type="EMBL" id="RAK40190.1"/>
    </source>
</evidence>
<name>A0A327ZFS1_9ACTN</name>
<dbReference type="EMBL" id="QLMJ01000003">
    <property type="protein sequence ID" value="RAK40190.1"/>
    <property type="molecule type" value="Genomic_DNA"/>
</dbReference>
<gene>
    <name evidence="2" type="ORF">B0I29_103220</name>
</gene>
<reference evidence="2 3" key="1">
    <citation type="submission" date="2018-06" db="EMBL/GenBank/DDBJ databases">
        <title>Genomic Encyclopedia of Type Strains, Phase III (KMG-III): the genomes of soil and plant-associated and newly described type strains.</title>
        <authorList>
            <person name="Whitman W."/>
        </authorList>
    </citation>
    <scope>NUCLEOTIDE SEQUENCE [LARGE SCALE GENOMIC DNA]</scope>
    <source>
        <strain evidence="2 3">CGMCC 4.7090</strain>
    </source>
</reference>
<organism evidence="2 3">
    <name type="scientific">Actinoplanes lutulentus</name>
    <dbReference type="NCBI Taxonomy" id="1287878"/>
    <lineage>
        <taxon>Bacteria</taxon>
        <taxon>Bacillati</taxon>
        <taxon>Actinomycetota</taxon>
        <taxon>Actinomycetes</taxon>
        <taxon>Micromonosporales</taxon>
        <taxon>Micromonosporaceae</taxon>
        <taxon>Actinoplanes</taxon>
    </lineage>
</organism>
<accession>A0A327ZFS1</accession>
<feature type="region of interest" description="Disordered" evidence="1">
    <location>
        <begin position="97"/>
        <end position="193"/>
    </location>
</feature>